<sequence length="453" mass="52160">MSTPIKLDPPTGTRDFFPPDARKRDYIIQKWDEACQVYAYEPYDSSVIESTRLWTEKDPEMIKQQYAFETPDGEQVSLRPEMTPTLARLIMSQLKILRMPLKWYSKPVCYRYEQTQRGRKREFYQLNCDVWGSKDILVEADIFSMIVYMFKSFGLNSNQVTLKFSSRKLIDEFLTRELKLNLSEDEFLKTCSVMDHVDKLSMEDLLQKLNKDVPSIPESIGLDMIKKLSFRKGISQRLSPQESLKLFKEGLSSDEFKSSEAIKEIETLLELCGPNGFDILEWLDFDTGIIRGLSYYTGIVFEGFACFGDVKRAICGGGRYDEILSTYGSNENVPACGFGMGDVVIGEILGDFGLLPDFSMNPVDDIVIPFNEKYRHVAIKVTQVLREKGRRVEMYLKKVKKLTVALDYANKLGATRAINIFPDEWDKEKKVQIKLLREENAESKITFVTLDEL</sequence>
<dbReference type="InterPro" id="IPR041715">
    <property type="entry name" value="HisRS-like_core"/>
</dbReference>
<feature type="binding site" evidence="3">
    <location>
        <position position="129"/>
    </location>
    <ligand>
        <name>L-histidine</name>
        <dbReference type="ChEBI" id="CHEBI:57595"/>
    </ligand>
</feature>
<feature type="binding site" evidence="3">
    <location>
        <begin position="295"/>
        <end position="296"/>
    </location>
    <ligand>
        <name>L-histidine</name>
        <dbReference type="ChEBI" id="CHEBI:57595"/>
    </ligand>
</feature>
<keyword evidence="6" id="KW-1185">Reference proteome</keyword>
<evidence type="ECO:0000313" key="5">
    <source>
        <dbReference type="EMBL" id="KAG2393310.1"/>
    </source>
</evidence>
<dbReference type="CDD" id="cd00773">
    <property type="entry name" value="HisRS-like_core"/>
    <property type="match status" value="1"/>
</dbReference>
<dbReference type="SUPFAM" id="SSF52954">
    <property type="entry name" value="Class II aaRS ABD-related"/>
    <property type="match status" value="1"/>
</dbReference>
<dbReference type="PIRSF" id="PIRSF001549">
    <property type="entry name" value="His-tRNA_synth"/>
    <property type="match status" value="1"/>
</dbReference>
<reference evidence="5 6" key="1">
    <citation type="journal article" date="2018" name="BMC Genomics">
        <title>The genome of Naegleria lovaniensis, the basis for a comparative approach to unravel pathogenicity factors of the human pathogenic amoeba N. fowleri.</title>
        <authorList>
            <person name="Liechti N."/>
            <person name="Schurch N."/>
            <person name="Bruggmann R."/>
            <person name="Wittwer M."/>
        </authorList>
    </citation>
    <scope>NUCLEOTIDE SEQUENCE [LARGE SCALE GENOMIC DNA]</scope>
    <source>
        <strain evidence="5 6">ATCC 30569</strain>
    </source>
</reference>
<dbReference type="Gene3D" id="3.40.50.800">
    <property type="entry name" value="Anticodon-binding domain"/>
    <property type="match status" value="1"/>
</dbReference>
<dbReference type="Pfam" id="PF13393">
    <property type="entry name" value="tRNA-synt_His"/>
    <property type="match status" value="1"/>
</dbReference>
<organism evidence="5 6">
    <name type="scientific">Naegleria lovaniensis</name>
    <name type="common">Amoeba</name>
    <dbReference type="NCBI Taxonomy" id="51637"/>
    <lineage>
        <taxon>Eukaryota</taxon>
        <taxon>Discoba</taxon>
        <taxon>Heterolobosea</taxon>
        <taxon>Tetramitia</taxon>
        <taxon>Eutetramitia</taxon>
        <taxon>Vahlkampfiidae</taxon>
        <taxon>Naegleria</taxon>
    </lineage>
</organism>
<dbReference type="Proteomes" id="UP000816034">
    <property type="component" value="Unassembled WGS sequence"/>
</dbReference>
<feature type="binding site" evidence="3">
    <location>
        <position position="111"/>
    </location>
    <ligand>
        <name>L-histidine</name>
        <dbReference type="ChEBI" id="CHEBI:57595"/>
    </ligand>
</feature>
<feature type="domain" description="Class II Histidinyl-tRNA synthetase (HisRS)-like catalytic core" evidence="4">
    <location>
        <begin position="12"/>
        <end position="340"/>
    </location>
</feature>
<dbReference type="InterPro" id="IPR004516">
    <property type="entry name" value="HisRS/HisZ"/>
</dbReference>
<comment type="caution">
    <text evidence="5">The sequence shown here is derived from an EMBL/GenBank/DDBJ whole genome shotgun (WGS) entry which is preliminary data.</text>
</comment>
<dbReference type="EMBL" id="PYSW02000002">
    <property type="protein sequence ID" value="KAG2393310.1"/>
    <property type="molecule type" value="Genomic_DNA"/>
</dbReference>
<evidence type="ECO:0000256" key="2">
    <source>
        <dbReference type="ARBA" id="ARBA00047639"/>
    </source>
</evidence>
<dbReference type="PANTHER" id="PTHR43707">
    <property type="entry name" value="HISTIDYL-TRNA SYNTHETASE"/>
    <property type="match status" value="1"/>
</dbReference>
<accession>A0AA88KXK3</accession>
<name>A0AA88KXK3_NAELO</name>
<dbReference type="EC" id="6.1.1.21" evidence="1"/>
<feature type="binding site" evidence="3">
    <location>
        <position position="291"/>
    </location>
    <ligand>
        <name>L-histidine</name>
        <dbReference type="ChEBI" id="CHEBI:57595"/>
    </ligand>
</feature>
<feature type="binding site" evidence="3">
    <location>
        <begin position="81"/>
        <end position="83"/>
    </location>
    <ligand>
        <name>L-histidine</name>
        <dbReference type="ChEBI" id="CHEBI:57595"/>
    </ligand>
</feature>
<evidence type="ECO:0000256" key="3">
    <source>
        <dbReference type="PIRSR" id="PIRSR001549-1"/>
    </source>
</evidence>
<comment type="catalytic activity">
    <reaction evidence="2">
        <text>tRNA(His) + L-histidine + ATP = L-histidyl-tRNA(His) + AMP + diphosphate + H(+)</text>
        <dbReference type="Rhea" id="RHEA:17313"/>
        <dbReference type="Rhea" id="RHEA-COMP:9665"/>
        <dbReference type="Rhea" id="RHEA-COMP:9689"/>
        <dbReference type="ChEBI" id="CHEBI:15378"/>
        <dbReference type="ChEBI" id="CHEBI:30616"/>
        <dbReference type="ChEBI" id="CHEBI:33019"/>
        <dbReference type="ChEBI" id="CHEBI:57595"/>
        <dbReference type="ChEBI" id="CHEBI:78442"/>
        <dbReference type="ChEBI" id="CHEBI:78527"/>
        <dbReference type="ChEBI" id="CHEBI:456215"/>
        <dbReference type="EC" id="6.1.1.21"/>
    </reaction>
</comment>
<dbReference type="GO" id="GO:0006427">
    <property type="term" value="P:histidyl-tRNA aminoacylation"/>
    <property type="evidence" value="ECO:0007669"/>
    <property type="project" value="TreeGrafter"/>
</dbReference>
<evidence type="ECO:0000313" key="6">
    <source>
        <dbReference type="Proteomes" id="UP000816034"/>
    </source>
</evidence>
<dbReference type="RefSeq" id="XP_044555204.1">
    <property type="nucleotide sequence ID" value="XM_044696746.1"/>
</dbReference>
<evidence type="ECO:0000259" key="4">
    <source>
        <dbReference type="Pfam" id="PF13393"/>
    </source>
</evidence>
<dbReference type="GeneID" id="68099295"/>
<dbReference type="AlphaFoldDB" id="A0AA88KXK3"/>
<protein>
    <recommendedName>
        <fullName evidence="1">histidine--tRNA ligase</fullName>
        <ecNumber evidence="1">6.1.1.21</ecNumber>
    </recommendedName>
</protein>
<dbReference type="GO" id="GO:0005737">
    <property type="term" value="C:cytoplasm"/>
    <property type="evidence" value="ECO:0007669"/>
    <property type="project" value="InterPro"/>
</dbReference>
<feature type="binding site" evidence="3">
    <location>
        <position position="125"/>
    </location>
    <ligand>
        <name>L-histidine</name>
        <dbReference type="ChEBI" id="CHEBI:57595"/>
    </ligand>
</feature>
<proteinExistence type="predicted"/>
<dbReference type="SUPFAM" id="SSF55681">
    <property type="entry name" value="Class II aaRS and biotin synthetases"/>
    <property type="match status" value="1"/>
</dbReference>
<evidence type="ECO:0000256" key="1">
    <source>
        <dbReference type="ARBA" id="ARBA00012815"/>
    </source>
</evidence>
<dbReference type="GO" id="GO:0004821">
    <property type="term" value="F:histidine-tRNA ligase activity"/>
    <property type="evidence" value="ECO:0007669"/>
    <property type="project" value="UniProtKB-EC"/>
</dbReference>
<gene>
    <name evidence="5" type="ORF">C9374_006841</name>
</gene>
<dbReference type="InterPro" id="IPR036621">
    <property type="entry name" value="Anticodon-bd_dom_sf"/>
</dbReference>
<dbReference type="PANTHER" id="PTHR43707:SF1">
    <property type="entry name" value="HISTIDINE--TRNA LIGASE, MITOCHONDRIAL-RELATED"/>
    <property type="match status" value="1"/>
</dbReference>
<dbReference type="InterPro" id="IPR045864">
    <property type="entry name" value="aa-tRNA-synth_II/BPL/LPL"/>
</dbReference>
<dbReference type="Gene3D" id="3.30.930.10">
    <property type="entry name" value="Bira Bifunctional Protein, Domain 2"/>
    <property type="match status" value="1"/>
</dbReference>